<feature type="region of interest" description="Disordered" evidence="1">
    <location>
        <begin position="239"/>
        <end position="300"/>
    </location>
</feature>
<evidence type="ECO:0000313" key="2">
    <source>
        <dbReference type="EMBL" id="KAB1642714.1"/>
    </source>
</evidence>
<dbReference type="RefSeq" id="WP_158052516.1">
    <property type="nucleotide sequence ID" value="NZ_WBKB01000005.1"/>
</dbReference>
<evidence type="ECO:0008006" key="4">
    <source>
        <dbReference type="Google" id="ProtNLM"/>
    </source>
</evidence>
<dbReference type="SUPFAM" id="SSF49899">
    <property type="entry name" value="Concanavalin A-like lectins/glucanases"/>
    <property type="match status" value="1"/>
</dbReference>
<dbReference type="Proteomes" id="UP000433493">
    <property type="component" value="Unassembled WGS sequence"/>
</dbReference>
<sequence length="300" mass="33364">MSHEDRFVSDEGASTIRFADRFWRVKASTVPVGPGPNLFSAANVRVDSAGRLQLSIARSTSGWSCSEVIGVGEFGYGTYYWSLKSTVLDYEAATVLGLFTWSDEDAQANRELDIEFSRWGKAWDPVTGSFAVQRPSPSRPAIERFTPGMGRSEHLLTWSPQRVQFRSSFGSTQAEWSYAGDDVATPGGGVAPRTNLWLFRGAKPTRAHTIVVDGFEYRPSRQGTVQRPNGITAGLLSTMTKTKGSPMSQSQDKNEELREERREQEEHRQELRDEAFEGQGGERTDLGSQDERRNEGLGRA</sequence>
<keyword evidence="3" id="KW-1185">Reference proteome</keyword>
<evidence type="ECO:0000313" key="3">
    <source>
        <dbReference type="Proteomes" id="UP000433493"/>
    </source>
</evidence>
<reference evidence="2 3" key="1">
    <citation type="submission" date="2019-09" db="EMBL/GenBank/DDBJ databases">
        <title>Phylogeny of genus Pseudoclavibacter and closely related genus.</title>
        <authorList>
            <person name="Li Y."/>
        </authorList>
    </citation>
    <scope>NUCLEOTIDE SEQUENCE [LARGE SCALE GENOMIC DNA]</scope>
    <source>
        <strain evidence="2 3">KCTC 13959</strain>
    </source>
</reference>
<evidence type="ECO:0000256" key="1">
    <source>
        <dbReference type="SAM" id="MobiDB-lite"/>
    </source>
</evidence>
<feature type="compositionally biased region" description="Basic and acidic residues" evidence="1">
    <location>
        <begin position="252"/>
        <end position="300"/>
    </location>
</feature>
<accession>A0A7J5BB72</accession>
<dbReference type="AlphaFoldDB" id="A0A7J5BB72"/>
<proteinExistence type="predicted"/>
<dbReference type="InterPro" id="IPR013320">
    <property type="entry name" value="ConA-like_dom_sf"/>
</dbReference>
<feature type="compositionally biased region" description="Polar residues" evidence="1">
    <location>
        <begin position="239"/>
        <end position="251"/>
    </location>
</feature>
<comment type="caution">
    <text evidence="2">The sequence shown here is derived from an EMBL/GenBank/DDBJ whole genome shotgun (WGS) entry which is preliminary data.</text>
</comment>
<gene>
    <name evidence="2" type="ORF">F8O05_09650</name>
</gene>
<protein>
    <recommendedName>
        <fullName evidence="4">Glycoside hydrolase family 16 protein</fullName>
    </recommendedName>
</protein>
<dbReference type="OrthoDB" id="370098at2"/>
<dbReference type="Gene3D" id="2.60.120.200">
    <property type="match status" value="1"/>
</dbReference>
<name>A0A7J5BB72_9MICO</name>
<organism evidence="2 3">
    <name type="scientific">Gulosibacter chungangensis</name>
    <dbReference type="NCBI Taxonomy" id="979746"/>
    <lineage>
        <taxon>Bacteria</taxon>
        <taxon>Bacillati</taxon>
        <taxon>Actinomycetota</taxon>
        <taxon>Actinomycetes</taxon>
        <taxon>Micrococcales</taxon>
        <taxon>Microbacteriaceae</taxon>
        <taxon>Gulosibacter</taxon>
    </lineage>
</organism>
<dbReference type="EMBL" id="WBKB01000005">
    <property type="protein sequence ID" value="KAB1642714.1"/>
    <property type="molecule type" value="Genomic_DNA"/>
</dbReference>